<evidence type="ECO:0000256" key="2">
    <source>
        <dbReference type="SAM" id="MobiDB-lite"/>
    </source>
</evidence>
<evidence type="ECO:0000256" key="1">
    <source>
        <dbReference type="SAM" id="Coils"/>
    </source>
</evidence>
<feature type="compositionally biased region" description="Gly residues" evidence="2">
    <location>
        <begin position="211"/>
        <end position="230"/>
    </location>
</feature>
<dbReference type="AlphaFoldDB" id="A0A835SDX6"/>
<dbReference type="Proteomes" id="UP000650467">
    <property type="component" value="Unassembled WGS sequence"/>
</dbReference>
<gene>
    <name evidence="3" type="ORF">HXX76_013707</name>
</gene>
<feature type="compositionally biased region" description="Gly residues" evidence="2">
    <location>
        <begin position="153"/>
        <end position="163"/>
    </location>
</feature>
<organism evidence="3 4">
    <name type="scientific">Chlamydomonas incerta</name>
    <dbReference type="NCBI Taxonomy" id="51695"/>
    <lineage>
        <taxon>Eukaryota</taxon>
        <taxon>Viridiplantae</taxon>
        <taxon>Chlorophyta</taxon>
        <taxon>core chlorophytes</taxon>
        <taxon>Chlorophyceae</taxon>
        <taxon>CS clade</taxon>
        <taxon>Chlamydomonadales</taxon>
        <taxon>Chlamydomonadaceae</taxon>
        <taxon>Chlamydomonas</taxon>
    </lineage>
</organism>
<proteinExistence type="predicted"/>
<feature type="region of interest" description="Disordered" evidence="2">
    <location>
        <begin position="206"/>
        <end position="245"/>
    </location>
</feature>
<reference evidence="3" key="1">
    <citation type="journal article" date="2020" name="bioRxiv">
        <title>Comparative genomics of Chlamydomonas.</title>
        <authorList>
            <person name="Craig R.J."/>
            <person name="Hasan A.R."/>
            <person name="Ness R.W."/>
            <person name="Keightley P.D."/>
        </authorList>
    </citation>
    <scope>NUCLEOTIDE SEQUENCE</scope>
    <source>
        <strain evidence="3">SAG 7.73</strain>
    </source>
</reference>
<evidence type="ECO:0000313" key="4">
    <source>
        <dbReference type="Proteomes" id="UP000650467"/>
    </source>
</evidence>
<feature type="compositionally biased region" description="Polar residues" evidence="2">
    <location>
        <begin position="110"/>
        <end position="127"/>
    </location>
</feature>
<sequence>MSAATDSPLGSLPQPPSRAPLRTSSSRTSLGPGVFSPMSSPKSLQRPAGPSPSSSFARLSGTGASSSNSPSNGLGPAPPSGGLSLPGGAGGDLPRLTRASESGVVERNSRNSPSTPGGSLRRSTTISGGARESGGPASLGVTMAAKDGSPSPSGGGPGPGPGGHESAFVVKRERNALLQEKALLLANKRRMDAAIRSLLEQQAEDGTTWAGDGGSAAGGSGGGGGGGGGSPMPAMGGPRPPLTRAAGSVRNLMAKVLEDSANLDKQIAVNGSSGAAILANAEADARVRELTARISELQTEHEVALSRLEGELKYRNTQSSAATSGLQKQLGEAEEEVARLRRQLSLAEGRVREYATSTDLLHHLLLIYND</sequence>
<accession>A0A835SDX6</accession>
<dbReference type="OrthoDB" id="10526549at2759"/>
<evidence type="ECO:0000313" key="3">
    <source>
        <dbReference type="EMBL" id="KAG2425498.1"/>
    </source>
</evidence>
<feature type="compositionally biased region" description="Low complexity" evidence="2">
    <location>
        <begin position="59"/>
        <end position="83"/>
    </location>
</feature>
<protein>
    <submittedName>
        <fullName evidence="3">Uncharacterized protein</fullName>
    </submittedName>
</protein>
<keyword evidence="1" id="KW-0175">Coiled coil</keyword>
<name>A0A835SDX6_CHLIN</name>
<feature type="coiled-coil region" evidence="1">
    <location>
        <begin position="280"/>
        <end position="350"/>
    </location>
</feature>
<feature type="region of interest" description="Disordered" evidence="2">
    <location>
        <begin position="1"/>
        <end position="172"/>
    </location>
</feature>
<comment type="caution">
    <text evidence="3">The sequence shown here is derived from an EMBL/GenBank/DDBJ whole genome shotgun (WGS) entry which is preliminary data.</text>
</comment>
<dbReference type="EMBL" id="JAEHOC010000055">
    <property type="protein sequence ID" value="KAG2425498.1"/>
    <property type="molecule type" value="Genomic_DNA"/>
</dbReference>
<keyword evidence="4" id="KW-1185">Reference proteome</keyword>